<evidence type="ECO:0000256" key="2">
    <source>
        <dbReference type="ARBA" id="ARBA00022771"/>
    </source>
</evidence>
<dbReference type="InterPro" id="IPR045894">
    <property type="entry name" value="At5g08430-like"/>
</dbReference>
<evidence type="ECO:0000259" key="8">
    <source>
        <dbReference type="PROSITE" id="PS51925"/>
    </source>
</evidence>
<dbReference type="InterPro" id="IPR004343">
    <property type="entry name" value="Plus-3_dom"/>
</dbReference>
<evidence type="ECO:0000256" key="5">
    <source>
        <dbReference type="SAM" id="MobiDB-lite"/>
    </source>
</evidence>
<dbReference type="InterPro" id="IPR013083">
    <property type="entry name" value="Znf_RING/FYVE/PHD"/>
</dbReference>
<dbReference type="SUPFAM" id="SSF47592">
    <property type="entry name" value="SWIB/MDM2 domain"/>
    <property type="match status" value="1"/>
</dbReference>
<keyword evidence="3" id="KW-0862">Zinc</keyword>
<sequence>MVKRKGRNNSSNHQKKKKEKVEVQEIDAEVESEDYCFVCKDGGLLMVCDYKGCVKSYHPECVGKEESTEDADDQWICDWHHCLVCKRSSKYQCFCCKNAVCGSCFKRAQFAKTVRNKGFCNDCLKLALLGEEGVDIDSDGERVDFKDRETYEGLFKEYWDIIKEKEGLTLEDLHDADVQIKKDNDNSDEGELHKKRPHSSRKPVHHSDSDESVKEEETIELPSDDEHESDGAVIPEIVTSSNKKKPKPLPKRRKGPKKIEFVGWASKALIGFLGSIGVDTSTKLTQNDVASLISKYVHDNKLFDPDKKKKVLCDVRLRPLIGRKSISMYKINDALEGHFSENLEQSEGEGYSSGCEEDNNTLLPATKKQAWWRNVGSFQHKGSLMEKFQSKEAVLEEPKKPIVVAKVVYSQFATIALQNMKLVYLKKCIVEKLLEQCETFESKVVGSFVKVRPDAKKPYHLLPVKGIQNSGDEVLLQVSNLPNDVPIRLLSNDDLSEDDCTELRQKMDNGLLPKPTVVELEKKVNDLHEDMTKFWITRELSVLRSRIDLANEKGRRADLYEYRQRRDKLQSEEEQSRLLNEVPKVIADVIEVKPDSEETPQDDSSGNITVNPGENSEGNGNIPA</sequence>
<dbReference type="CDD" id="cd00065">
    <property type="entry name" value="FYVE_like_SF"/>
    <property type="match status" value="1"/>
</dbReference>
<evidence type="ECO:0000313" key="11">
    <source>
        <dbReference type="RefSeq" id="XP_021854104.1"/>
    </source>
</evidence>
<dbReference type="InterPro" id="IPR036885">
    <property type="entry name" value="SWIB_MDM2_dom_sf"/>
</dbReference>
<dbReference type="InterPro" id="IPR003121">
    <property type="entry name" value="SWIB_MDM2_domain"/>
</dbReference>
<evidence type="ECO:0000313" key="10">
    <source>
        <dbReference type="RefSeq" id="XP_021854103.1"/>
    </source>
</evidence>
<dbReference type="SUPFAM" id="SSF159042">
    <property type="entry name" value="Plus3-like"/>
    <property type="match status" value="1"/>
</dbReference>
<dbReference type="PROSITE" id="PS51360">
    <property type="entry name" value="PLUS3"/>
    <property type="match status" value="1"/>
</dbReference>
<dbReference type="PANTHER" id="PTHR46851:SF11">
    <property type="entry name" value="GYF DOMAIN-CONTAINING PROTEIN"/>
    <property type="match status" value="1"/>
</dbReference>
<dbReference type="AlphaFoldDB" id="A0A9R0ITR3"/>
<keyword evidence="9" id="KW-1185">Reference proteome</keyword>
<feature type="region of interest" description="Disordered" evidence="5">
    <location>
        <begin position="1"/>
        <end position="20"/>
    </location>
</feature>
<keyword evidence="1" id="KW-0479">Metal-binding</keyword>
<dbReference type="InterPro" id="IPR011011">
    <property type="entry name" value="Znf_FYVE_PHD"/>
</dbReference>
<dbReference type="InterPro" id="IPR001965">
    <property type="entry name" value="Znf_PHD"/>
</dbReference>
<feature type="compositionally biased region" description="Acidic residues" evidence="5">
    <location>
        <begin position="217"/>
        <end position="228"/>
    </location>
</feature>
<reference evidence="9" key="1">
    <citation type="journal article" date="2021" name="Nat. Commun.">
        <title>Genomic analyses provide insights into spinach domestication and the genetic basis of agronomic traits.</title>
        <authorList>
            <person name="Cai X."/>
            <person name="Sun X."/>
            <person name="Xu C."/>
            <person name="Sun H."/>
            <person name="Wang X."/>
            <person name="Ge C."/>
            <person name="Zhang Z."/>
            <person name="Wang Q."/>
            <person name="Fei Z."/>
            <person name="Jiao C."/>
            <person name="Wang Q."/>
        </authorList>
    </citation>
    <scope>NUCLEOTIDE SEQUENCE [LARGE SCALE GENOMIC DNA]</scope>
    <source>
        <strain evidence="9">cv. Varoflay</strain>
    </source>
</reference>
<evidence type="ECO:0000256" key="1">
    <source>
        <dbReference type="ARBA" id="ARBA00022723"/>
    </source>
</evidence>
<dbReference type="SMART" id="SM00719">
    <property type="entry name" value="Plus3"/>
    <property type="match status" value="1"/>
</dbReference>
<dbReference type="Pfam" id="PF02201">
    <property type="entry name" value="SWIB"/>
    <property type="match status" value="1"/>
</dbReference>
<dbReference type="GO" id="GO:0003677">
    <property type="term" value="F:DNA binding"/>
    <property type="evidence" value="ECO:0007669"/>
    <property type="project" value="InterPro"/>
</dbReference>
<proteinExistence type="predicted"/>
<protein>
    <submittedName>
        <fullName evidence="10 11">Uncharacterized protein At5g08430-like isoform X1</fullName>
    </submittedName>
</protein>
<evidence type="ECO:0000256" key="3">
    <source>
        <dbReference type="ARBA" id="ARBA00022833"/>
    </source>
</evidence>
<dbReference type="GO" id="GO:0008270">
    <property type="term" value="F:zinc ion binding"/>
    <property type="evidence" value="ECO:0007669"/>
    <property type="project" value="UniProtKB-KW"/>
</dbReference>
<dbReference type="Pfam" id="PF22908">
    <property type="entry name" value="PHD_NSD"/>
    <property type="match status" value="1"/>
</dbReference>
<evidence type="ECO:0000313" key="9">
    <source>
        <dbReference type="Proteomes" id="UP000813463"/>
    </source>
</evidence>
<dbReference type="CDD" id="cd10567">
    <property type="entry name" value="SWIB-MDM2_like"/>
    <property type="match status" value="1"/>
</dbReference>
<dbReference type="PANTHER" id="PTHR46851">
    <property type="entry name" value="OS01G0884500 PROTEIN"/>
    <property type="match status" value="1"/>
</dbReference>
<feature type="compositionally biased region" description="Basic residues" evidence="5">
    <location>
        <begin position="193"/>
        <end position="204"/>
    </location>
</feature>
<dbReference type="InterPro" id="IPR055198">
    <property type="entry name" value="NSD_PHD"/>
</dbReference>
<organism evidence="9 11">
    <name type="scientific">Spinacia oleracea</name>
    <name type="common">Spinach</name>
    <dbReference type="NCBI Taxonomy" id="3562"/>
    <lineage>
        <taxon>Eukaryota</taxon>
        <taxon>Viridiplantae</taxon>
        <taxon>Streptophyta</taxon>
        <taxon>Embryophyta</taxon>
        <taxon>Tracheophyta</taxon>
        <taxon>Spermatophyta</taxon>
        <taxon>Magnoliopsida</taxon>
        <taxon>eudicotyledons</taxon>
        <taxon>Gunneridae</taxon>
        <taxon>Pentapetalae</taxon>
        <taxon>Caryophyllales</taxon>
        <taxon>Chenopodiaceae</taxon>
        <taxon>Chenopodioideae</taxon>
        <taxon>Anserineae</taxon>
        <taxon>Spinacia</taxon>
    </lineage>
</organism>
<dbReference type="SMART" id="SM00249">
    <property type="entry name" value="PHD"/>
    <property type="match status" value="1"/>
</dbReference>
<dbReference type="KEGG" id="soe:110793530"/>
<dbReference type="Gene3D" id="1.10.245.10">
    <property type="entry name" value="SWIB/MDM2 domain"/>
    <property type="match status" value="1"/>
</dbReference>
<name>A0A9R0ITR3_SPIOL</name>
<dbReference type="GeneID" id="110793530"/>
<dbReference type="CDD" id="cd15568">
    <property type="entry name" value="PHD5_NSD"/>
    <property type="match status" value="1"/>
</dbReference>
<dbReference type="OrthoDB" id="1870062at2759"/>
<feature type="region of interest" description="Disordered" evidence="5">
    <location>
        <begin position="589"/>
        <end position="624"/>
    </location>
</feature>
<evidence type="ECO:0000256" key="4">
    <source>
        <dbReference type="PROSITE-ProRule" id="PRU00146"/>
    </source>
</evidence>
<feature type="region of interest" description="Disordered" evidence="5">
    <location>
        <begin position="181"/>
        <end position="255"/>
    </location>
</feature>
<dbReference type="PROSITE" id="PS50016">
    <property type="entry name" value="ZF_PHD_2"/>
    <property type="match status" value="1"/>
</dbReference>
<feature type="compositionally biased region" description="Basic residues" evidence="5">
    <location>
        <begin position="242"/>
        <end position="255"/>
    </location>
</feature>
<dbReference type="InterPro" id="IPR036128">
    <property type="entry name" value="Plus3-like_sf"/>
</dbReference>
<dbReference type="Pfam" id="PF03126">
    <property type="entry name" value="Plus-3"/>
    <property type="match status" value="1"/>
</dbReference>
<dbReference type="Proteomes" id="UP000813463">
    <property type="component" value="Chromosome 4"/>
</dbReference>
<dbReference type="SUPFAM" id="SSF57903">
    <property type="entry name" value="FYVE/PHD zinc finger"/>
    <property type="match status" value="1"/>
</dbReference>
<dbReference type="PROSITE" id="PS51925">
    <property type="entry name" value="SWIB_MDM2"/>
    <property type="match status" value="1"/>
</dbReference>
<dbReference type="RefSeq" id="XP_021854103.1">
    <property type="nucleotide sequence ID" value="XM_021998411.1"/>
</dbReference>
<dbReference type="Gene3D" id="3.30.40.10">
    <property type="entry name" value="Zinc/RING finger domain, C3HC4 (zinc finger)"/>
    <property type="match status" value="1"/>
</dbReference>
<keyword evidence="2 4" id="KW-0863">Zinc-finger</keyword>
<feature type="compositionally biased region" description="Basic and acidic residues" evidence="5">
    <location>
        <begin position="205"/>
        <end position="216"/>
    </location>
</feature>
<accession>A0A9R0ITR3</accession>
<feature type="domain" description="PHD-type" evidence="6">
    <location>
        <begin position="33"/>
        <end position="99"/>
    </location>
</feature>
<dbReference type="InterPro" id="IPR058668">
    <property type="entry name" value="NERD_dom"/>
</dbReference>
<dbReference type="InterPro" id="IPR019787">
    <property type="entry name" value="Znf_PHD-finger"/>
</dbReference>
<reference evidence="10 11" key="2">
    <citation type="submission" date="2025-04" db="UniProtKB">
        <authorList>
            <consortium name="RefSeq"/>
        </authorList>
    </citation>
    <scope>IDENTIFICATION</scope>
</reference>
<evidence type="ECO:0000259" key="7">
    <source>
        <dbReference type="PROSITE" id="PS51360"/>
    </source>
</evidence>
<dbReference type="Gene3D" id="3.90.70.200">
    <property type="entry name" value="Plus-3 domain"/>
    <property type="match status" value="1"/>
</dbReference>
<dbReference type="RefSeq" id="XP_021854104.1">
    <property type="nucleotide sequence ID" value="XM_021998412.1"/>
</dbReference>
<gene>
    <name evidence="10 11" type="primary">LOC110793530</name>
</gene>
<feature type="compositionally biased region" description="Polar residues" evidence="5">
    <location>
        <begin position="602"/>
        <end position="624"/>
    </location>
</feature>
<feature type="domain" description="DM2" evidence="8">
    <location>
        <begin position="258"/>
        <end position="341"/>
    </location>
</feature>
<dbReference type="Pfam" id="PF25980">
    <property type="entry name" value="NERD_plant"/>
    <property type="match status" value="1"/>
</dbReference>
<evidence type="ECO:0000259" key="6">
    <source>
        <dbReference type="PROSITE" id="PS50016"/>
    </source>
</evidence>
<feature type="compositionally biased region" description="Basic residues" evidence="5">
    <location>
        <begin position="1"/>
        <end position="18"/>
    </location>
</feature>
<feature type="domain" description="Plus3" evidence="7">
    <location>
        <begin position="414"/>
        <end position="532"/>
    </location>
</feature>